<gene>
    <name evidence="1" type="ORF">AYM40_06535</name>
</gene>
<proteinExistence type="predicted"/>
<dbReference type="OrthoDB" id="9802364at2"/>
<dbReference type="KEGG" id="buz:AYM40_06535"/>
<accession>A0A160FIW2</accession>
<protein>
    <recommendedName>
        <fullName evidence="3">Peptidase S24/S26A/S26B/S26C domain-containing protein</fullName>
    </recommendedName>
</protein>
<dbReference type="SUPFAM" id="SSF51306">
    <property type="entry name" value="LexA/Signal peptidase"/>
    <property type="match status" value="1"/>
</dbReference>
<evidence type="ECO:0008006" key="3">
    <source>
        <dbReference type="Google" id="ProtNLM"/>
    </source>
</evidence>
<organism evidence="1 2">
    <name type="scientific">Paraburkholderia phytofirmans OLGA172</name>
    <dbReference type="NCBI Taxonomy" id="1417228"/>
    <lineage>
        <taxon>Bacteria</taxon>
        <taxon>Pseudomonadati</taxon>
        <taxon>Pseudomonadota</taxon>
        <taxon>Betaproteobacteria</taxon>
        <taxon>Burkholderiales</taxon>
        <taxon>Burkholderiaceae</taxon>
        <taxon>Paraburkholderia</taxon>
    </lineage>
</organism>
<name>A0A160FIW2_9BURK</name>
<reference evidence="1 2" key="1">
    <citation type="journal article" date="2016" name="Gene">
        <title>PacBio SMRT assembly of a complex multi-replicon genome reveals chlorocatechol degradative operon in a region of genome plasticity.</title>
        <authorList>
            <person name="Ricker N."/>
            <person name="Shen S.Y."/>
            <person name="Goordial J."/>
            <person name="Jin S."/>
            <person name="Fulthorpe R.R."/>
        </authorList>
    </citation>
    <scope>NUCLEOTIDE SEQUENCE [LARGE SCALE GENOMIC DNA]</scope>
    <source>
        <strain evidence="1 2">OLGA172</strain>
    </source>
</reference>
<dbReference type="InterPro" id="IPR036286">
    <property type="entry name" value="LexA/Signal_pep-like_sf"/>
</dbReference>
<dbReference type="EMBL" id="CP014578">
    <property type="protein sequence ID" value="ANB72064.1"/>
    <property type="molecule type" value="Genomic_DNA"/>
</dbReference>
<keyword evidence="2" id="KW-1185">Reference proteome</keyword>
<evidence type="ECO:0000313" key="2">
    <source>
        <dbReference type="Proteomes" id="UP000076852"/>
    </source>
</evidence>
<evidence type="ECO:0000313" key="1">
    <source>
        <dbReference type="EMBL" id="ANB72064.1"/>
    </source>
</evidence>
<dbReference type="RefSeq" id="WP_063495510.1">
    <property type="nucleotide sequence ID" value="NZ_CP014578.1"/>
</dbReference>
<dbReference type="Proteomes" id="UP000076852">
    <property type="component" value="Chromosome 1"/>
</dbReference>
<dbReference type="AlphaFoldDB" id="A0A160FIW2"/>
<sequence>MSLVKGVGDRCAGYLISGQDFCAYGLPEGAIAVVDPLVKWKGGDVIATTSSGHLDFRRVPRNGRLRADQTVLGVVIATISVLRPS</sequence>